<name>A0A938X837_9FIRM</name>
<keyword evidence="2" id="KW-1185">Reference proteome</keyword>
<accession>A0A938X837</accession>
<proteinExistence type="predicted"/>
<organism evidence="1 2">
    <name type="scientific">Merdimmobilis hominis</name>
    <dbReference type="NCBI Taxonomy" id="2897707"/>
    <lineage>
        <taxon>Bacteria</taxon>
        <taxon>Bacillati</taxon>
        <taxon>Bacillota</taxon>
        <taxon>Clostridia</taxon>
        <taxon>Eubacteriales</taxon>
        <taxon>Oscillospiraceae</taxon>
        <taxon>Merdimmobilis</taxon>
    </lineage>
</organism>
<dbReference type="EMBL" id="JACJKY010000005">
    <property type="protein sequence ID" value="MBM6920359.1"/>
    <property type="molecule type" value="Genomic_DNA"/>
</dbReference>
<evidence type="ECO:0000313" key="2">
    <source>
        <dbReference type="Proteomes" id="UP000774750"/>
    </source>
</evidence>
<protein>
    <submittedName>
        <fullName evidence="1">Uncharacterized protein</fullName>
    </submittedName>
</protein>
<sequence>MQKNPMMDALFKQAGKQAGVSADQVKQSVNSGDFSNLLRAMKPEDAKRFSQAVNNPELAKQILSSPQAQALLRRFSQGGGSNGGLG</sequence>
<dbReference type="RefSeq" id="WP_204445114.1">
    <property type="nucleotide sequence ID" value="NZ_JACJKY010000005.1"/>
</dbReference>
<dbReference type="Proteomes" id="UP000774750">
    <property type="component" value="Unassembled WGS sequence"/>
</dbReference>
<comment type="caution">
    <text evidence="1">The sequence shown here is derived from an EMBL/GenBank/DDBJ whole genome shotgun (WGS) entry which is preliminary data.</text>
</comment>
<dbReference type="AlphaFoldDB" id="A0A938X837"/>
<evidence type="ECO:0000313" key="1">
    <source>
        <dbReference type="EMBL" id="MBM6920359.1"/>
    </source>
</evidence>
<reference evidence="1" key="1">
    <citation type="submission" date="2020-08" db="EMBL/GenBank/DDBJ databases">
        <authorList>
            <person name="Cejkova D."/>
            <person name="Kubasova T."/>
            <person name="Jahodarova E."/>
            <person name="Rychlik I."/>
        </authorList>
    </citation>
    <scope>NUCLEOTIDE SEQUENCE</scope>
    <source>
        <strain evidence="1">An559</strain>
    </source>
</reference>
<gene>
    <name evidence="1" type="ORF">H6A12_04215</name>
</gene>
<reference evidence="1" key="2">
    <citation type="journal article" date="2021" name="Sci. Rep.">
        <title>The distribution of antibiotic resistance genes in chicken gut microbiota commensals.</title>
        <authorList>
            <person name="Juricova H."/>
            <person name="Matiasovicova J."/>
            <person name="Kubasova T."/>
            <person name="Cejkova D."/>
            <person name="Rychlik I."/>
        </authorList>
    </citation>
    <scope>NUCLEOTIDE SEQUENCE</scope>
    <source>
        <strain evidence="1">An559</strain>
    </source>
</reference>